<dbReference type="RefSeq" id="WP_127724557.1">
    <property type="nucleotide sequence ID" value="NZ_RLIH01000007.1"/>
</dbReference>
<dbReference type="PANTHER" id="PTHR43652">
    <property type="entry name" value="BASIC AMINO ACID ANTIPORTER YFCC-RELATED"/>
    <property type="match status" value="1"/>
</dbReference>
<keyword evidence="4 6" id="KW-1133">Transmembrane helix</keyword>
<comment type="caution">
    <text evidence="7">The sequence shown here is derived from an EMBL/GenBank/DDBJ whole genome shotgun (WGS) entry which is preliminary data.</text>
</comment>
<evidence type="ECO:0000256" key="6">
    <source>
        <dbReference type="SAM" id="Phobius"/>
    </source>
</evidence>
<dbReference type="InterPro" id="IPR018385">
    <property type="entry name" value="C4_dicarb_anaerob_car-like"/>
</dbReference>
<evidence type="ECO:0000256" key="1">
    <source>
        <dbReference type="ARBA" id="ARBA00004651"/>
    </source>
</evidence>
<evidence type="ECO:0000256" key="3">
    <source>
        <dbReference type="ARBA" id="ARBA00022692"/>
    </source>
</evidence>
<feature type="transmembrane region" description="Helical" evidence="6">
    <location>
        <begin position="16"/>
        <end position="36"/>
    </location>
</feature>
<feature type="transmembrane region" description="Helical" evidence="6">
    <location>
        <begin position="448"/>
        <end position="468"/>
    </location>
</feature>
<feature type="transmembrane region" description="Helical" evidence="6">
    <location>
        <begin position="262"/>
        <end position="283"/>
    </location>
</feature>
<dbReference type="Pfam" id="PF03606">
    <property type="entry name" value="DcuC"/>
    <property type="match status" value="1"/>
</dbReference>
<proteinExistence type="predicted"/>
<feature type="transmembrane region" description="Helical" evidence="6">
    <location>
        <begin position="144"/>
        <end position="163"/>
    </location>
</feature>
<accession>A0A437S6S1</accession>
<feature type="transmembrane region" description="Helical" evidence="6">
    <location>
        <begin position="202"/>
        <end position="221"/>
    </location>
</feature>
<name>A0A437S6S1_9FIRM</name>
<feature type="transmembrane region" description="Helical" evidence="6">
    <location>
        <begin position="170"/>
        <end position="190"/>
    </location>
</feature>
<evidence type="ECO:0000256" key="5">
    <source>
        <dbReference type="ARBA" id="ARBA00023136"/>
    </source>
</evidence>
<dbReference type="PROSITE" id="PS51257">
    <property type="entry name" value="PROKAR_LIPOPROTEIN"/>
    <property type="match status" value="1"/>
</dbReference>
<dbReference type="PANTHER" id="PTHR43652:SF6">
    <property type="entry name" value="ARGININE REPRESSOR"/>
    <property type="match status" value="1"/>
</dbReference>
<feature type="transmembrane region" description="Helical" evidence="6">
    <location>
        <begin position="419"/>
        <end position="436"/>
    </location>
</feature>
<dbReference type="OrthoDB" id="255482at2"/>
<evidence type="ECO:0000256" key="2">
    <source>
        <dbReference type="ARBA" id="ARBA00022475"/>
    </source>
</evidence>
<comment type="subcellular location">
    <subcellularLocation>
        <location evidence="1">Cell membrane</location>
        <topology evidence="1">Multi-pass membrane protein</topology>
    </subcellularLocation>
</comment>
<sequence>MLGQKKDNSKKKNTTINAFVIVFGVIVACYILSLFVSPGSFEREIINDRTVVIPNSFHKTEKVYLGPQAIFQAIPNGLESSAGMMFLVMLVAGCIEVYKRTKTLDKGVAKILSKAEKIGSEKILVIIMIIFACFGGFLGWNEQIVPFIPIIISLCIALGYDLMTGVACSAMIDMLSFSISPTSVYTVGISHEIAELPMFSGFLFRFIVLVIFDIIIIWYVLRYARKVKKDNTLSITKDIDASEFIVDYDEIMSDPLSRRQGLSLFVFLITFIAAIIGVSRFGWSMNNLSACFLFTGVVAGIINNLDANEIVDCIVDGAKDGLRPALVIGLARGIQWILTESGIIDPIINAISQPLMNLPGSITAIAVMFVIALFNGLITSGSAKAMALMPILIPLADLIGMTRQTMILAFQFGDGITNSLWFTSGTLLIFLTIAKIPLKKWWKFVTPLILILTLVSIIALIVATRINYGPF</sequence>
<keyword evidence="8" id="KW-1185">Reference proteome</keyword>
<dbReference type="GO" id="GO:0005886">
    <property type="term" value="C:plasma membrane"/>
    <property type="evidence" value="ECO:0007669"/>
    <property type="project" value="UniProtKB-SubCell"/>
</dbReference>
<protein>
    <submittedName>
        <fullName evidence="7">YfcC family protein</fullName>
    </submittedName>
</protein>
<feature type="transmembrane region" description="Helical" evidence="6">
    <location>
        <begin position="362"/>
        <end position="379"/>
    </location>
</feature>
<keyword evidence="3 6" id="KW-0812">Transmembrane</keyword>
<feature type="transmembrane region" description="Helical" evidence="6">
    <location>
        <begin position="391"/>
        <end position="413"/>
    </location>
</feature>
<evidence type="ECO:0000256" key="4">
    <source>
        <dbReference type="ARBA" id="ARBA00022989"/>
    </source>
</evidence>
<evidence type="ECO:0000313" key="8">
    <source>
        <dbReference type="Proteomes" id="UP000288812"/>
    </source>
</evidence>
<dbReference type="InterPro" id="IPR051679">
    <property type="entry name" value="DASS-Related_Transporters"/>
</dbReference>
<evidence type="ECO:0000313" key="7">
    <source>
        <dbReference type="EMBL" id="RVU54691.1"/>
    </source>
</evidence>
<reference evidence="7 8" key="1">
    <citation type="submission" date="2018-11" db="EMBL/GenBank/DDBJ databases">
        <title>Genome sequencing and assembly of Anaerosphaera sp. nov., GS7-6-2.</title>
        <authorList>
            <person name="Rettenmaier R."/>
            <person name="Liebl W."/>
            <person name="Zverlov V."/>
        </authorList>
    </citation>
    <scope>NUCLEOTIDE SEQUENCE [LARGE SCALE GENOMIC DNA]</scope>
    <source>
        <strain evidence="7 8">GS7-6-2</strain>
    </source>
</reference>
<dbReference type="EMBL" id="RLIH01000007">
    <property type="protein sequence ID" value="RVU54691.1"/>
    <property type="molecule type" value="Genomic_DNA"/>
</dbReference>
<gene>
    <name evidence="7" type="ORF">EF514_06200</name>
</gene>
<dbReference type="Proteomes" id="UP000288812">
    <property type="component" value="Unassembled WGS sequence"/>
</dbReference>
<keyword evidence="2" id="KW-1003">Cell membrane</keyword>
<feature type="transmembrane region" description="Helical" evidence="6">
    <location>
        <begin position="119"/>
        <end position="138"/>
    </location>
</feature>
<dbReference type="AlphaFoldDB" id="A0A437S6S1"/>
<organism evidence="7 8">
    <name type="scientific">Anaerosphaera multitolerans</name>
    <dbReference type="NCBI Taxonomy" id="2487351"/>
    <lineage>
        <taxon>Bacteria</taxon>
        <taxon>Bacillati</taxon>
        <taxon>Bacillota</taxon>
        <taxon>Tissierellia</taxon>
        <taxon>Tissierellales</taxon>
        <taxon>Peptoniphilaceae</taxon>
        <taxon>Anaerosphaera</taxon>
    </lineage>
</organism>
<keyword evidence="5 6" id="KW-0472">Membrane</keyword>
<feature type="transmembrane region" description="Helical" evidence="6">
    <location>
        <begin position="81"/>
        <end position="98"/>
    </location>
</feature>